<dbReference type="EnsemblPlants" id="KEH43385">
    <property type="protein sequence ID" value="KEH43385"/>
    <property type="gene ID" value="MTR_1g091013"/>
</dbReference>
<gene>
    <name evidence="2" type="ordered locus">MTR_1g091013</name>
</gene>
<dbReference type="Proteomes" id="UP000002051">
    <property type="component" value="Unassembled WGS sequence"/>
</dbReference>
<keyword evidence="2" id="KW-0238">DNA-binding</keyword>
<dbReference type="EMBL" id="CM001217">
    <property type="protein sequence ID" value="KEH43385.1"/>
    <property type="molecule type" value="Genomic_DNA"/>
</dbReference>
<reference evidence="3" key="3">
    <citation type="submission" date="2015-04" db="UniProtKB">
        <authorList>
            <consortium name="EnsemblPlants"/>
        </authorList>
    </citation>
    <scope>IDENTIFICATION</scope>
    <source>
        <strain evidence="3">cv. Jemalong A17</strain>
    </source>
</reference>
<accession>A0A072VZC3</accession>
<keyword evidence="4" id="KW-1185">Reference proteome</keyword>
<dbReference type="HOGENOM" id="CLU_2779608_0_0_1"/>
<dbReference type="AlphaFoldDB" id="A0A072VZC3"/>
<feature type="domain" description="FAR1" evidence="1">
    <location>
        <begin position="15"/>
        <end position="61"/>
    </location>
</feature>
<evidence type="ECO:0000259" key="1">
    <source>
        <dbReference type="Pfam" id="PF03101"/>
    </source>
</evidence>
<dbReference type="GO" id="GO:0003677">
    <property type="term" value="F:DNA binding"/>
    <property type="evidence" value="ECO:0007669"/>
    <property type="project" value="UniProtKB-KW"/>
</dbReference>
<dbReference type="InterPro" id="IPR004330">
    <property type="entry name" value="FAR1_DNA_bnd_dom"/>
</dbReference>
<evidence type="ECO:0000313" key="4">
    <source>
        <dbReference type="Proteomes" id="UP000002051"/>
    </source>
</evidence>
<name>A0A072VZC3_MEDTR</name>
<dbReference type="Pfam" id="PF03101">
    <property type="entry name" value="FAR1"/>
    <property type="match status" value="1"/>
</dbReference>
<organism evidence="2 4">
    <name type="scientific">Medicago truncatula</name>
    <name type="common">Barrel medic</name>
    <name type="synonym">Medicago tribuloides</name>
    <dbReference type="NCBI Taxonomy" id="3880"/>
    <lineage>
        <taxon>Eukaryota</taxon>
        <taxon>Viridiplantae</taxon>
        <taxon>Streptophyta</taxon>
        <taxon>Embryophyta</taxon>
        <taxon>Tracheophyta</taxon>
        <taxon>Spermatophyta</taxon>
        <taxon>Magnoliopsida</taxon>
        <taxon>eudicotyledons</taxon>
        <taxon>Gunneridae</taxon>
        <taxon>Pentapetalae</taxon>
        <taxon>rosids</taxon>
        <taxon>fabids</taxon>
        <taxon>Fabales</taxon>
        <taxon>Fabaceae</taxon>
        <taxon>Papilionoideae</taxon>
        <taxon>50 kb inversion clade</taxon>
        <taxon>NPAAA clade</taxon>
        <taxon>Hologalegina</taxon>
        <taxon>IRL clade</taxon>
        <taxon>Trifolieae</taxon>
        <taxon>Medicago</taxon>
    </lineage>
</organism>
<sequence>MVGKTSISHAKPHHDFYNEYIKKIGFDIRRKYGNKSKKDRIPTSIRFVCSKEGNRGVDKLNSLTKELRA</sequence>
<reference evidence="2 4" key="1">
    <citation type="journal article" date="2011" name="Nature">
        <title>The Medicago genome provides insight into the evolution of rhizobial symbioses.</title>
        <authorList>
            <person name="Young N.D."/>
            <person name="Debelle F."/>
            <person name="Oldroyd G.E."/>
            <person name="Geurts R."/>
            <person name="Cannon S.B."/>
            <person name="Udvardi M.K."/>
            <person name="Benedito V.A."/>
            <person name="Mayer K.F."/>
            <person name="Gouzy J."/>
            <person name="Schoof H."/>
            <person name="Van de Peer Y."/>
            <person name="Proost S."/>
            <person name="Cook D.R."/>
            <person name="Meyers B.C."/>
            <person name="Spannagl M."/>
            <person name="Cheung F."/>
            <person name="De Mita S."/>
            <person name="Krishnakumar V."/>
            <person name="Gundlach H."/>
            <person name="Zhou S."/>
            <person name="Mudge J."/>
            <person name="Bharti A.K."/>
            <person name="Murray J.D."/>
            <person name="Naoumkina M.A."/>
            <person name="Rosen B."/>
            <person name="Silverstein K.A."/>
            <person name="Tang H."/>
            <person name="Rombauts S."/>
            <person name="Zhao P.X."/>
            <person name="Zhou P."/>
            <person name="Barbe V."/>
            <person name="Bardou P."/>
            <person name="Bechner M."/>
            <person name="Bellec A."/>
            <person name="Berger A."/>
            <person name="Berges H."/>
            <person name="Bidwell S."/>
            <person name="Bisseling T."/>
            <person name="Choisne N."/>
            <person name="Couloux A."/>
            <person name="Denny R."/>
            <person name="Deshpande S."/>
            <person name="Dai X."/>
            <person name="Doyle J.J."/>
            <person name="Dudez A.M."/>
            <person name="Farmer A.D."/>
            <person name="Fouteau S."/>
            <person name="Franken C."/>
            <person name="Gibelin C."/>
            <person name="Gish J."/>
            <person name="Goldstein S."/>
            <person name="Gonzalez A.J."/>
            <person name="Green P.J."/>
            <person name="Hallab A."/>
            <person name="Hartog M."/>
            <person name="Hua A."/>
            <person name="Humphray S.J."/>
            <person name="Jeong D.H."/>
            <person name="Jing Y."/>
            <person name="Jocker A."/>
            <person name="Kenton S.M."/>
            <person name="Kim D.J."/>
            <person name="Klee K."/>
            <person name="Lai H."/>
            <person name="Lang C."/>
            <person name="Lin S."/>
            <person name="Macmil S.L."/>
            <person name="Magdelenat G."/>
            <person name="Matthews L."/>
            <person name="McCorrison J."/>
            <person name="Monaghan E.L."/>
            <person name="Mun J.H."/>
            <person name="Najar F.Z."/>
            <person name="Nicholson C."/>
            <person name="Noirot C."/>
            <person name="O'Bleness M."/>
            <person name="Paule C.R."/>
            <person name="Poulain J."/>
            <person name="Prion F."/>
            <person name="Qin B."/>
            <person name="Qu C."/>
            <person name="Retzel E.F."/>
            <person name="Riddle C."/>
            <person name="Sallet E."/>
            <person name="Samain S."/>
            <person name="Samson N."/>
            <person name="Sanders I."/>
            <person name="Saurat O."/>
            <person name="Scarpelli C."/>
            <person name="Schiex T."/>
            <person name="Segurens B."/>
            <person name="Severin A.J."/>
            <person name="Sherrier D.J."/>
            <person name="Shi R."/>
            <person name="Sims S."/>
            <person name="Singer S.R."/>
            <person name="Sinharoy S."/>
            <person name="Sterck L."/>
            <person name="Viollet A."/>
            <person name="Wang B.B."/>
            <person name="Wang K."/>
            <person name="Wang M."/>
            <person name="Wang X."/>
            <person name="Warfsmann J."/>
            <person name="Weissenbach J."/>
            <person name="White D.D."/>
            <person name="White J.D."/>
            <person name="Wiley G.B."/>
            <person name="Wincker P."/>
            <person name="Xing Y."/>
            <person name="Yang L."/>
            <person name="Yao Z."/>
            <person name="Ying F."/>
            <person name="Zhai J."/>
            <person name="Zhou L."/>
            <person name="Zuber A."/>
            <person name="Denarie J."/>
            <person name="Dixon R.A."/>
            <person name="May G.D."/>
            <person name="Schwartz D.C."/>
            <person name="Rogers J."/>
            <person name="Quetier F."/>
            <person name="Town C.D."/>
            <person name="Roe B.A."/>
        </authorList>
    </citation>
    <scope>NUCLEOTIDE SEQUENCE [LARGE SCALE GENOMIC DNA]</scope>
    <source>
        <strain evidence="2">A17</strain>
        <strain evidence="3 4">cv. Jemalong A17</strain>
    </source>
</reference>
<proteinExistence type="predicted"/>
<protein>
    <submittedName>
        <fullName evidence="2">FAR1 DNA-binding domain protein</fullName>
    </submittedName>
</protein>
<evidence type="ECO:0000313" key="3">
    <source>
        <dbReference type="EnsemblPlants" id="KEH43385"/>
    </source>
</evidence>
<dbReference type="PANTHER" id="PTHR46328">
    <property type="entry name" value="FAR-RED IMPAIRED RESPONSIVE (FAR1) FAMILY PROTEIN-RELATED"/>
    <property type="match status" value="1"/>
</dbReference>
<reference evidence="2 4" key="2">
    <citation type="journal article" date="2014" name="BMC Genomics">
        <title>An improved genome release (version Mt4.0) for the model legume Medicago truncatula.</title>
        <authorList>
            <person name="Tang H."/>
            <person name="Krishnakumar V."/>
            <person name="Bidwell S."/>
            <person name="Rosen B."/>
            <person name="Chan A."/>
            <person name="Zhou S."/>
            <person name="Gentzbittel L."/>
            <person name="Childs K.L."/>
            <person name="Yandell M."/>
            <person name="Gundlach H."/>
            <person name="Mayer K.F."/>
            <person name="Schwartz D.C."/>
            <person name="Town C.D."/>
        </authorList>
    </citation>
    <scope>GENOME REANNOTATION</scope>
    <source>
        <strain evidence="2">A17</strain>
        <strain evidence="3 4">cv. Jemalong A17</strain>
    </source>
</reference>
<dbReference type="PANTHER" id="PTHR46328:SF34">
    <property type="entry name" value="PROTEIN FAR1-RELATED SEQUENCE 5-LIKE"/>
    <property type="match status" value="1"/>
</dbReference>
<evidence type="ECO:0000313" key="2">
    <source>
        <dbReference type="EMBL" id="KEH43385.1"/>
    </source>
</evidence>